<accession>A0A8H5BKJ9</accession>
<evidence type="ECO:0000259" key="2">
    <source>
        <dbReference type="Pfam" id="PF20151"/>
    </source>
</evidence>
<feature type="transmembrane region" description="Helical" evidence="1">
    <location>
        <begin position="172"/>
        <end position="195"/>
    </location>
</feature>
<feature type="transmembrane region" description="Helical" evidence="1">
    <location>
        <begin position="124"/>
        <end position="142"/>
    </location>
</feature>
<dbReference type="Proteomes" id="UP000541558">
    <property type="component" value="Unassembled WGS sequence"/>
</dbReference>
<dbReference type="Pfam" id="PF20151">
    <property type="entry name" value="DUF6533"/>
    <property type="match status" value="1"/>
</dbReference>
<evidence type="ECO:0000256" key="1">
    <source>
        <dbReference type="SAM" id="Phobius"/>
    </source>
</evidence>
<dbReference type="OrthoDB" id="2657950at2759"/>
<keyword evidence="1" id="KW-0812">Transmembrane</keyword>
<feature type="transmembrane region" description="Helical" evidence="1">
    <location>
        <begin position="58"/>
        <end position="79"/>
    </location>
</feature>
<reference evidence="3 4" key="1">
    <citation type="journal article" date="2020" name="ISME J.">
        <title>Uncovering the hidden diversity of litter-decomposition mechanisms in mushroom-forming fungi.</title>
        <authorList>
            <person name="Floudas D."/>
            <person name="Bentzer J."/>
            <person name="Ahren D."/>
            <person name="Johansson T."/>
            <person name="Persson P."/>
            <person name="Tunlid A."/>
        </authorList>
    </citation>
    <scope>NUCLEOTIDE SEQUENCE [LARGE SCALE GENOMIC DNA]</scope>
    <source>
        <strain evidence="3 4">CBS 175.51</strain>
    </source>
</reference>
<dbReference type="InterPro" id="IPR045340">
    <property type="entry name" value="DUF6533"/>
</dbReference>
<sequence>MVKPSDIFGIPSTILNTGPQSCFLCIGRGGRFAVLSFGENLNVQVEYIWRARWNMGKVLYLWARYFMIFDLGISFTYSMAPALTPSDCRGLFAALSMLLITGVAAAEGIMYLRLYALAGRGRYIATFLGLLFISAHSIVYVADAKFIETLRYVPAPFPHIISCLAVQGTNKFLSVVFITMITSELIILSLTLWIWYTQHRDSMSPLMATFYRDGLIYFVLLSAVSAGNIICNLVAKLQYIYLLSIPQRNFHSILATRMVLHLRKVASVDTYDTFEEVPFPTIDYSMDPDLEAAQTNADFAIQSAGYPAPVCLTEIVGSGRTT</sequence>
<proteinExistence type="predicted"/>
<keyword evidence="1" id="KW-0472">Membrane</keyword>
<name>A0A8H5BKJ9_9AGAR</name>
<feature type="transmembrane region" description="Helical" evidence="1">
    <location>
        <begin position="91"/>
        <end position="112"/>
    </location>
</feature>
<organism evidence="3 4">
    <name type="scientific">Ephemerocybe angulata</name>
    <dbReference type="NCBI Taxonomy" id="980116"/>
    <lineage>
        <taxon>Eukaryota</taxon>
        <taxon>Fungi</taxon>
        <taxon>Dikarya</taxon>
        <taxon>Basidiomycota</taxon>
        <taxon>Agaricomycotina</taxon>
        <taxon>Agaricomycetes</taxon>
        <taxon>Agaricomycetidae</taxon>
        <taxon>Agaricales</taxon>
        <taxon>Agaricineae</taxon>
        <taxon>Psathyrellaceae</taxon>
        <taxon>Ephemerocybe</taxon>
    </lineage>
</organism>
<evidence type="ECO:0000313" key="4">
    <source>
        <dbReference type="Proteomes" id="UP000541558"/>
    </source>
</evidence>
<gene>
    <name evidence="3" type="ORF">D9611_004150</name>
</gene>
<feature type="domain" description="DUF6533" evidence="2">
    <location>
        <begin position="45"/>
        <end position="69"/>
    </location>
</feature>
<evidence type="ECO:0000313" key="3">
    <source>
        <dbReference type="EMBL" id="KAF5324571.1"/>
    </source>
</evidence>
<keyword evidence="1" id="KW-1133">Transmembrane helix</keyword>
<feature type="transmembrane region" description="Helical" evidence="1">
    <location>
        <begin position="215"/>
        <end position="235"/>
    </location>
</feature>
<comment type="caution">
    <text evidence="3">The sequence shown here is derived from an EMBL/GenBank/DDBJ whole genome shotgun (WGS) entry which is preliminary data.</text>
</comment>
<protein>
    <recommendedName>
        <fullName evidence="2">DUF6533 domain-containing protein</fullName>
    </recommendedName>
</protein>
<dbReference type="EMBL" id="JAACJK010000164">
    <property type="protein sequence ID" value="KAF5324571.1"/>
    <property type="molecule type" value="Genomic_DNA"/>
</dbReference>
<keyword evidence="4" id="KW-1185">Reference proteome</keyword>
<dbReference type="AlphaFoldDB" id="A0A8H5BKJ9"/>